<dbReference type="RefSeq" id="WP_279679404.1">
    <property type="nucleotide sequence ID" value="NZ_JAOCCL010000071.1"/>
</dbReference>
<gene>
    <name evidence="1" type="ORF">N5C97_16000</name>
</gene>
<evidence type="ECO:0000313" key="2">
    <source>
        <dbReference type="Proteomes" id="UP001160116"/>
    </source>
</evidence>
<proteinExistence type="predicted"/>
<comment type="caution">
    <text evidence="1">The sequence shown here is derived from an EMBL/GenBank/DDBJ whole genome shotgun (WGS) entry which is preliminary data.</text>
</comment>
<organism evidence="1 2">
    <name type="scientific">Acinetobacter johnsonii</name>
    <dbReference type="NCBI Taxonomy" id="40214"/>
    <lineage>
        <taxon>Bacteria</taxon>
        <taxon>Pseudomonadati</taxon>
        <taxon>Pseudomonadota</taxon>
        <taxon>Gammaproteobacteria</taxon>
        <taxon>Moraxellales</taxon>
        <taxon>Moraxellaceae</taxon>
        <taxon>Acinetobacter</taxon>
    </lineage>
</organism>
<name>A0AA42MCS2_ACIJO</name>
<reference evidence="1" key="1">
    <citation type="submission" date="2022-09" db="EMBL/GenBank/DDBJ databases">
        <title>Intensive care unit water sources are persistently colonized with multi-drug resistant bacteria and are the site of extensive horizontal gene transfer of antibiotic resistance genes.</title>
        <authorList>
            <person name="Diorio-Toth L."/>
        </authorList>
    </citation>
    <scope>NUCLEOTIDE SEQUENCE</scope>
    <source>
        <strain evidence="1">GD03885</strain>
    </source>
</reference>
<dbReference type="Proteomes" id="UP001160116">
    <property type="component" value="Unassembled WGS sequence"/>
</dbReference>
<sequence>MATSVRIYRGYFRNLDQKWTTCLPATSFSNFYDVYESKNYRIDSIEYLGYQPVNISATFDNIFFEIPSLGISFCDEDLGFNYLYTYFSRQVRDIEKNRQEAYRQMYGE</sequence>
<protein>
    <submittedName>
        <fullName evidence="1">Uncharacterized protein</fullName>
    </submittedName>
</protein>
<evidence type="ECO:0000313" key="1">
    <source>
        <dbReference type="EMBL" id="MDH0827952.1"/>
    </source>
</evidence>
<accession>A0AA42MCS2</accession>
<dbReference type="EMBL" id="JAOCCL010000071">
    <property type="protein sequence ID" value="MDH0827952.1"/>
    <property type="molecule type" value="Genomic_DNA"/>
</dbReference>
<dbReference type="AlphaFoldDB" id="A0AA42MCS2"/>